<reference evidence="2 3" key="1">
    <citation type="submission" date="2015-09" db="EMBL/GenBank/DDBJ databases">
        <authorList>
            <consortium name="Swine Surveillance"/>
        </authorList>
    </citation>
    <scope>NUCLEOTIDE SEQUENCE [LARGE SCALE GENOMIC DNA]</scope>
    <source>
        <strain evidence="2 3">CECT 7648</strain>
    </source>
</reference>
<name>A0A0P1GKI4_9RHOB</name>
<evidence type="ECO:0000259" key="1">
    <source>
        <dbReference type="Pfam" id="PF10592"/>
    </source>
</evidence>
<evidence type="ECO:0000313" key="3">
    <source>
        <dbReference type="Proteomes" id="UP000054935"/>
    </source>
</evidence>
<dbReference type="STRING" id="441103.TRN7648_04068"/>
<dbReference type="Proteomes" id="UP000054935">
    <property type="component" value="Unassembled WGS sequence"/>
</dbReference>
<dbReference type="InterPro" id="IPR018891">
    <property type="entry name" value="AIPR_C"/>
</dbReference>
<dbReference type="RefSeq" id="WP_084662847.1">
    <property type="nucleotide sequence ID" value="NZ_CYSE01000015.1"/>
</dbReference>
<accession>A0A0P1GKI4</accession>
<organism evidence="2 3">
    <name type="scientific">Tropicibacter naphthalenivorans</name>
    <dbReference type="NCBI Taxonomy" id="441103"/>
    <lineage>
        <taxon>Bacteria</taxon>
        <taxon>Pseudomonadati</taxon>
        <taxon>Pseudomonadota</taxon>
        <taxon>Alphaproteobacteria</taxon>
        <taxon>Rhodobacterales</taxon>
        <taxon>Roseobacteraceae</taxon>
        <taxon>Tropicibacter</taxon>
    </lineage>
</organism>
<dbReference type="EMBL" id="CYSE01000015">
    <property type="protein sequence ID" value="CUH82526.1"/>
    <property type="molecule type" value="Genomic_DNA"/>
</dbReference>
<dbReference type="Pfam" id="PF10592">
    <property type="entry name" value="AIPR"/>
    <property type="match status" value="1"/>
</dbReference>
<protein>
    <submittedName>
        <fullName evidence="2">AIPR protein</fullName>
    </submittedName>
</protein>
<dbReference type="AlphaFoldDB" id="A0A0P1GKI4"/>
<dbReference type="OrthoDB" id="9806213at2"/>
<proteinExistence type="predicted"/>
<sequence length="568" mass="64036">MASNSEVILSQILEDKRLEVASEMSKEDFFEIFCGEQATKDYELSYEEIEQGIVDGEHDGGIDGFYVLLNDDYVTEDFDYTSIKKTANIEVIIVQSKSSKGFSETPINSLISSIGHLLDLTTDLNDLTQYNEEVRSKAGIFRKCYTRLASKFPSLSIKVIYACTKSTDDIHNNTKLKSKELVDKVSSLFDEAEVKFYFWGAKEIVALARKKPTQTFDLTFEQALNGSGGYIALVKLDRFFEFLCAGGEEIRTDLFEANVRDYQGSTEVNREISTTLETESERDFWWFNNGVTVLASRATSSGSCITIENPQIVNGLQTSTEIGKYRKTRDNAEKRSVMVKVVASEDDEIRDKIIKATNSQNTVPSASLRATDKIQRDIEHHLKNNGLYYDRRKNFYKNEGRPANKIVSISLLAQAAMTLFRGEPDNARARPSSIIKVDSVYTSIFTEDYPLDAYFVAADTIKRVEVELKKKPELVSKDRNNIRFYVLYWVIAMAAHSLSLTPQRVANLRGNISDGAINKAIDEVWLMFQGEGASDQVAKGPKFKEKIKDCVKDRIIAAKSVNSTQDTN</sequence>
<gene>
    <name evidence="2" type="ORF">TRN7648_04068</name>
</gene>
<evidence type="ECO:0000313" key="2">
    <source>
        <dbReference type="EMBL" id="CUH82526.1"/>
    </source>
</evidence>
<keyword evidence="3" id="KW-1185">Reference proteome</keyword>
<feature type="domain" description="Abortive phage infection protein C-terminal" evidence="1">
    <location>
        <begin position="255"/>
        <end position="496"/>
    </location>
</feature>